<protein>
    <submittedName>
        <fullName evidence="1">Uncharacterized protein</fullName>
    </submittedName>
</protein>
<evidence type="ECO:0000313" key="1">
    <source>
        <dbReference type="EMBL" id="CDX57686.1"/>
    </source>
</evidence>
<dbReference type="AlphaFoldDB" id="A0A0K2VYZ8"/>
<name>A0A0K2VYZ8_MESPL</name>
<accession>A0A0K2VYZ8</accession>
<gene>
    <name evidence="1" type="ORF">MPL1032_220109</name>
</gene>
<sequence>MAGYKCVSIREAGRGAPIERGDWGQACFDSWLHTWVPSPNCAQISKL</sequence>
<dbReference type="EMBL" id="CCND01000015">
    <property type="protein sequence ID" value="CDX57686.1"/>
    <property type="molecule type" value="Genomic_DNA"/>
</dbReference>
<reference evidence="2" key="1">
    <citation type="submission" date="2014-08" db="EMBL/GenBank/DDBJ databases">
        <authorList>
            <person name="Edwards T."/>
        </authorList>
    </citation>
    <scope>NUCLEOTIDE SEQUENCE [LARGE SCALE GENOMIC DNA]</scope>
</reference>
<proteinExistence type="predicted"/>
<evidence type="ECO:0000313" key="2">
    <source>
        <dbReference type="Proteomes" id="UP000182888"/>
    </source>
</evidence>
<dbReference type="Proteomes" id="UP000182888">
    <property type="component" value="Unassembled WGS sequence"/>
</dbReference>
<organism evidence="1 2">
    <name type="scientific">Mesorhizobium plurifarium</name>
    <dbReference type="NCBI Taxonomy" id="69974"/>
    <lineage>
        <taxon>Bacteria</taxon>
        <taxon>Pseudomonadati</taxon>
        <taxon>Pseudomonadota</taxon>
        <taxon>Alphaproteobacteria</taxon>
        <taxon>Hyphomicrobiales</taxon>
        <taxon>Phyllobacteriaceae</taxon>
        <taxon>Mesorhizobium</taxon>
    </lineage>
</organism>